<dbReference type="PANTHER" id="PTHR24183">
    <property type="entry name" value="FIBRONECTIN TYPE 3 AND ANKYRIN REPEAT DOMAINS PROTEIN 1"/>
    <property type="match status" value="1"/>
</dbReference>
<dbReference type="AlphaFoldDB" id="A0A3M7TAM5"/>
<dbReference type="PRINTS" id="PR01415">
    <property type="entry name" value="ANKYRIN"/>
</dbReference>
<keyword evidence="1" id="KW-0040">ANK repeat</keyword>
<evidence type="ECO:0000256" key="1">
    <source>
        <dbReference type="PROSITE-ProRule" id="PRU00023"/>
    </source>
</evidence>
<name>A0A3M7TAM5_BRAPC</name>
<comment type="caution">
    <text evidence="2">The sequence shown here is derived from an EMBL/GenBank/DDBJ whole genome shotgun (WGS) entry which is preliminary data.</text>
</comment>
<dbReference type="Proteomes" id="UP000276133">
    <property type="component" value="Unassembled WGS sequence"/>
</dbReference>
<evidence type="ECO:0000313" key="2">
    <source>
        <dbReference type="EMBL" id="RNA45163.1"/>
    </source>
</evidence>
<reference evidence="2 3" key="1">
    <citation type="journal article" date="2018" name="Sci. Rep.">
        <title>Genomic signatures of local adaptation to the degree of environmental predictability in rotifers.</title>
        <authorList>
            <person name="Franch-Gras L."/>
            <person name="Hahn C."/>
            <person name="Garcia-Roger E.M."/>
            <person name="Carmona M.J."/>
            <person name="Serra M."/>
            <person name="Gomez A."/>
        </authorList>
    </citation>
    <scope>NUCLEOTIDE SEQUENCE [LARGE SCALE GENOMIC DNA]</scope>
    <source>
        <strain evidence="2">HYR1</strain>
    </source>
</reference>
<dbReference type="EMBL" id="REGN01000011">
    <property type="protein sequence ID" value="RNA45163.1"/>
    <property type="molecule type" value="Genomic_DNA"/>
</dbReference>
<dbReference type="GO" id="GO:0005634">
    <property type="term" value="C:nucleus"/>
    <property type="evidence" value="ECO:0007669"/>
    <property type="project" value="TreeGrafter"/>
</dbReference>
<feature type="repeat" description="ANK" evidence="1">
    <location>
        <begin position="96"/>
        <end position="128"/>
    </location>
</feature>
<dbReference type="InterPro" id="IPR036770">
    <property type="entry name" value="Ankyrin_rpt-contain_sf"/>
</dbReference>
<dbReference type="PROSITE" id="PS50088">
    <property type="entry name" value="ANK_REPEAT"/>
    <property type="match status" value="3"/>
</dbReference>
<accession>A0A3M7TAM5</accession>
<gene>
    <name evidence="2" type="ORF">BpHYR1_034885</name>
</gene>
<dbReference type="OrthoDB" id="9995210at2759"/>
<dbReference type="SMART" id="SM00248">
    <property type="entry name" value="ANK"/>
    <property type="match status" value="3"/>
</dbReference>
<dbReference type="Pfam" id="PF00023">
    <property type="entry name" value="Ank"/>
    <property type="match status" value="1"/>
</dbReference>
<dbReference type="PROSITE" id="PS50297">
    <property type="entry name" value="ANK_REP_REGION"/>
    <property type="match status" value="3"/>
</dbReference>
<dbReference type="STRING" id="10195.A0A3M7TAM5"/>
<evidence type="ECO:0000313" key="3">
    <source>
        <dbReference type="Proteomes" id="UP000276133"/>
    </source>
</evidence>
<sequence>MLAAFYGKLEFVKELRANNASYDLTDKTGMTVVHYAVDGGNADVLQWILLDGAEINKKDSLNGWTPLLRAASVNASGEIARILLKYGAKVDALDKENKNALLISTVNGNLAFVKTLIQHGANFNTKNNFGKSVYDLAVSMDRKAIVKFYEEYMQEHNLKVY</sequence>
<feature type="repeat" description="ANK" evidence="1">
    <location>
        <begin position="62"/>
        <end position="95"/>
    </location>
</feature>
<dbReference type="GO" id="GO:0042981">
    <property type="term" value="P:regulation of apoptotic process"/>
    <property type="evidence" value="ECO:0007669"/>
    <property type="project" value="TreeGrafter"/>
</dbReference>
<dbReference type="Pfam" id="PF12796">
    <property type="entry name" value="Ank_2"/>
    <property type="match status" value="1"/>
</dbReference>
<dbReference type="SUPFAM" id="SSF48403">
    <property type="entry name" value="Ankyrin repeat"/>
    <property type="match status" value="1"/>
</dbReference>
<feature type="repeat" description="ANK" evidence="1">
    <location>
        <begin position="28"/>
        <end position="60"/>
    </location>
</feature>
<dbReference type="PANTHER" id="PTHR24183:SF1">
    <property type="entry name" value="FIBRONECTIN TYPE 3 AND ANKYRIN REPEAT DOMAINS PROTEIN 1"/>
    <property type="match status" value="1"/>
</dbReference>
<organism evidence="2 3">
    <name type="scientific">Brachionus plicatilis</name>
    <name type="common">Marine rotifer</name>
    <name type="synonym">Brachionus muelleri</name>
    <dbReference type="NCBI Taxonomy" id="10195"/>
    <lineage>
        <taxon>Eukaryota</taxon>
        <taxon>Metazoa</taxon>
        <taxon>Spiralia</taxon>
        <taxon>Gnathifera</taxon>
        <taxon>Rotifera</taxon>
        <taxon>Eurotatoria</taxon>
        <taxon>Monogononta</taxon>
        <taxon>Pseudotrocha</taxon>
        <taxon>Ploima</taxon>
        <taxon>Brachionidae</taxon>
        <taxon>Brachionus</taxon>
    </lineage>
</organism>
<protein>
    <submittedName>
        <fullName evidence="2">Fibronectin type 3 and ankyrin repeat domains 1</fullName>
    </submittedName>
</protein>
<dbReference type="InterPro" id="IPR002110">
    <property type="entry name" value="Ankyrin_rpt"/>
</dbReference>
<dbReference type="Gene3D" id="1.25.40.20">
    <property type="entry name" value="Ankyrin repeat-containing domain"/>
    <property type="match status" value="1"/>
</dbReference>
<proteinExistence type="predicted"/>
<keyword evidence="3" id="KW-1185">Reference proteome</keyword>